<evidence type="ECO:0000313" key="3">
    <source>
        <dbReference type="Proteomes" id="UP001565471"/>
    </source>
</evidence>
<sequence>MDSRRSATHHQTAGTGVTHDWSISEAVVRAFPDLHVVLAGGLRPQNLTEAISVVRPYAVDTMTGAESAKGIKDYPPYLIAITGFERACNDIRKAFPDIRIFTADRRLTERDRAFSPKNKLFQSDRQRKCARETCERFGNELLKERYPDPKERELHVLGYKRAQALVVFEHNPPNLLYRFFGRMGATMANRGTRGGSERIELGKKTDIGPILRRLR</sequence>
<comment type="caution">
    <text evidence="2">The sequence shown here is derived from an EMBL/GenBank/DDBJ whole genome shotgun (WGS) entry which is preliminary data.</text>
</comment>
<organism evidence="2 3">
    <name type="scientific">Bradyrhizobium elkanii</name>
    <dbReference type="NCBI Taxonomy" id="29448"/>
    <lineage>
        <taxon>Bacteria</taxon>
        <taxon>Pseudomonadati</taxon>
        <taxon>Pseudomonadota</taxon>
        <taxon>Alphaproteobacteria</taxon>
        <taxon>Hyphomicrobiales</taxon>
        <taxon>Nitrobacteraceae</taxon>
        <taxon>Bradyrhizobium</taxon>
    </lineage>
</organism>
<dbReference type="InterPro" id="IPR011060">
    <property type="entry name" value="RibuloseP-bd_barrel"/>
</dbReference>
<proteinExistence type="predicted"/>
<dbReference type="Gene3D" id="3.20.20.70">
    <property type="entry name" value="Aldolase class I"/>
    <property type="match status" value="1"/>
</dbReference>
<gene>
    <name evidence="2" type="ORF">ABIF29_007283</name>
</gene>
<protein>
    <recommendedName>
        <fullName evidence="1">PRTase-CE domain-containing protein</fullName>
    </recommendedName>
</protein>
<name>A0ABV4FAJ4_BRAEL</name>
<reference evidence="2 3" key="1">
    <citation type="submission" date="2024-07" db="EMBL/GenBank/DDBJ databases">
        <title>Genomic Encyclopedia of Type Strains, Phase V (KMG-V): Genome sequencing to study the core and pangenomes of soil and plant-associated prokaryotes.</title>
        <authorList>
            <person name="Whitman W."/>
        </authorList>
    </citation>
    <scope>NUCLEOTIDE SEQUENCE [LARGE SCALE GENOMIC DNA]</scope>
    <source>
        <strain evidence="2 3">USDA 415</strain>
    </source>
</reference>
<dbReference type="SUPFAM" id="SSF51366">
    <property type="entry name" value="Ribulose-phoshate binding barrel"/>
    <property type="match status" value="1"/>
</dbReference>
<evidence type="ECO:0000259" key="1">
    <source>
        <dbReference type="Pfam" id="PF24390"/>
    </source>
</evidence>
<feature type="domain" description="PRTase-CE" evidence="1">
    <location>
        <begin position="72"/>
        <end position="174"/>
    </location>
</feature>
<accession>A0ABV4FAJ4</accession>
<evidence type="ECO:0000313" key="2">
    <source>
        <dbReference type="EMBL" id="MEY9320484.1"/>
    </source>
</evidence>
<keyword evidence="3" id="KW-1185">Reference proteome</keyword>
<dbReference type="Proteomes" id="UP001565471">
    <property type="component" value="Unassembled WGS sequence"/>
</dbReference>
<dbReference type="EMBL" id="JBGBZA010000002">
    <property type="protein sequence ID" value="MEY9320484.1"/>
    <property type="molecule type" value="Genomic_DNA"/>
</dbReference>
<dbReference type="InterPro" id="IPR013785">
    <property type="entry name" value="Aldolase_TIM"/>
</dbReference>
<dbReference type="Pfam" id="PF24390">
    <property type="entry name" value="PRTase-CE"/>
    <property type="match status" value="1"/>
</dbReference>
<dbReference type="InterPro" id="IPR056920">
    <property type="entry name" value="PRTase-CE"/>
</dbReference>